<name>A0AA39KIH1_MICHY</name>
<comment type="caution">
    <text evidence="2">The sequence shown here is derived from an EMBL/GenBank/DDBJ whole genome shotgun (WGS) entry which is preliminary data.</text>
</comment>
<feature type="region of interest" description="Disordered" evidence="1">
    <location>
        <begin position="126"/>
        <end position="155"/>
    </location>
</feature>
<dbReference type="EMBL" id="JAQQBR010001833">
    <property type="protein sequence ID" value="KAK0162865.1"/>
    <property type="molecule type" value="Genomic_DNA"/>
</dbReference>
<accession>A0AA39KIH1</accession>
<feature type="compositionally biased region" description="Polar residues" evidence="1">
    <location>
        <begin position="54"/>
        <end position="65"/>
    </location>
</feature>
<gene>
    <name evidence="2" type="ORF">PV327_006607</name>
</gene>
<reference evidence="2" key="2">
    <citation type="submission" date="2023-03" db="EMBL/GenBank/DDBJ databases">
        <authorList>
            <person name="Inwood S.N."/>
            <person name="Skelly J.G."/>
            <person name="Guhlin J."/>
            <person name="Harrop T.W.R."/>
            <person name="Goldson S.G."/>
            <person name="Dearden P.K."/>
        </authorList>
    </citation>
    <scope>NUCLEOTIDE SEQUENCE</scope>
    <source>
        <strain evidence="2">Lincoln</strain>
        <tissue evidence="2">Whole body</tissue>
    </source>
</reference>
<feature type="region of interest" description="Disordered" evidence="1">
    <location>
        <begin position="33"/>
        <end position="65"/>
    </location>
</feature>
<evidence type="ECO:0000256" key="1">
    <source>
        <dbReference type="SAM" id="MobiDB-lite"/>
    </source>
</evidence>
<dbReference type="Proteomes" id="UP001168972">
    <property type="component" value="Unassembled WGS sequence"/>
</dbReference>
<organism evidence="2 3">
    <name type="scientific">Microctonus hyperodae</name>
    <name type="common">Parasitoid wasp</name>
    <dbReference type="NCBI Taxonomy" id="165561"/>
    <lineage>
        <taxon>Eukaryota</taxon>
        <taxon>Metazoa</taxon>
        <taxon>Ecdysozoa</taxon>
        <taxon>Arthropoda</taxon>
        <taxon>Hexapoda</taxon>
        <taxon>Insecta</taxon>
        <taxon>Pterygota</taxon>
        <taxon>Neoptera</taxon>
        <taxon>Endopterygota</taxon>
        <taxon>Hymenoptera</taxon>
        <taxon>Apocrita</taxon>
        <taxon>Ichneumonoidea</taxon>
        <taxon>Braconidae</taxon>
        <taxon>Euphorinae</taxon>
        <taxon>Microctonus</taxon>
    </lineage>
</organism>
<protein>
    <submittedName>
        <fullName evidence="2">Uncharacterized protein</fullName>
    </submittedName>
</protein>
<feature type="region of interest" description="Disordered" evidence="1">
    <location>
        <begin position="181"/>
        <end position="208"/>
    </location>
</feature>
<dbReference type="AlphaFoldDB" id="A0AA39KIH1"/>
<keyword evidence="3" id="KW-1185">Reference proteome</keyword>
<proteinExistence type="predicted"/>
<feature type="compositionally biased region" description="Low complexity" evidence="1">
    <location>
        <begin position="129"/>
        <end position="139"/>
    </location>
</feature>
<feature type="compositionally biased region" description="Polar residues" evidence="1">
    <location>
        <begin position="33"/>
        <end position="46"/>
    </location>
</feature>
<sequence>MTAALLPMVSNLTTSVVDIEHVLKNLFASNGTQSMTSASTSPNVKATNPEPYHDQSTTECQSRSSNTHGGLNCIAKGFTIGGLTTILLLLSLSMAMKIAQPINEVDLINVYPKDIIGQPMGLTTCAPPTTISSTTISSTTKRRPNTPKPTTPKARPARVIRQKYIPIRIIPARYKNGAKPRSFAMKSLDNSSPIRQTEESDEISQKYE</sequence>
<evidence type="ECO:0000313" key="3">
    <source>
        <dbReference type="Proteomes" id="UP001168972"/>
    </source>
</evidence>
<evidence type="ECO:0000313" key="2">
    <source>
        <dbReference type="EMBL" id="KAK0162865.1"/>
    </source>
</evidence>
<reference evidence="2" key="1">
    <citation type="journal article" date="2023" name="bioRxiv">
        <title>Scaffold-level genome assemblies of two parasitoid biocontrol wasps reveal the parthenogenesis mechanism and an associated novel virus.</title>
        <authorList>
            <person name="Inwood S."/>
            <person name="Skelly J."/>
            <person name="Guhlin J."/>
            <person name="Harrop T."/>
            <person name="Goldson S."/>
            <person name="Dearden P."/>
        </authorList>
    </citation>
    <scope>NUCLEOTIDE SEQUENCE</scope>
    <source>
        <strain evidence="2">Lincoln</strain>
        <tissue evidence="2">Whole body</tissue>
    </source>
</reference>